<evidence type="ECO:0000313" key="2">
    <source>
        <dbReference type="EMBL" id="AVI08791.1"/>
    </source>
</evidence>
<feature type="compositionally biased region" description="Gly residues" evidence="1">
    <location>
        <begin position="1"/>
        <end position="13"/>
    </location>
</feature>
<protein>
    <submittedName>
        <fullName evidence="2">Uncharacterized protein</fullName>
    </submittedName>
</protein>
<name>A0A2L2QCL4_HHV6H</name>
<sequence length="59" mass="6093">MEGGGGDRGGVGGALPWRRSGDCPPTRLRDSSGGERDGERAGERLLVVVCFFLSSVASV</sequence>
<proteinExistence type="predicted"/>
<organism evidence="2">
    <name type="scientific">Human herpesvirus 6B</name>
    <name type="common">HHV-6 variant B</name>
    <name type="synonym">Human B lymphotropic virus</name>
    <dbReference type="NCBI Taxonomy" id="32604"/>
    <lineage>
        <taxon>Viruses</taxon>
        <taxon>Duplodnaviria</taxon>
        <taxon>Heunggongvirae</taxon>
        <taxon>Peploviricota</taxon>
        <taxon>Herviviricetes</taxon>
        <taxon>Herpesvirales</taxon>
        <taxon>Orthoherpesviridae</taxon>
        <taxon>Betaherpesvirinae</taxon>
        <taxon>Roseolovirus</taxon>
        <taxon>Roseolovirus humanbeta6b</taxon>
    </lineage>
</organism>
<accession>A0A2L2QCL4</accession>
<feature type="region of interest" description="Disordered" evidence="1">
    <location>
        <begin position="1"/>
        <end position="39"/>
    </location>
</feature>
<dbReference type="EMBL" id="MF994824">
    <property type="protein sequence ID" value="AVI08791.1"/>
    <property type="molecule type" value="Genomic_DNA"/>
</dbReference>
<reference evidence="2" key="1">
    <citation type="journal article" date="2018" name="J. Virol.">
        <title>Copy number heterogeneity, large origin tandem repeats, and interspecies recombination in HHV-6A and HHV-6B reference strains.</title>
        <authorList>
            <person name="Greninger A.L."/>
            <person name="Roychoudhury P."/>
            <person name="Makhsous N."/>
            <person name="Hanson D."/>
            <person name="Chase J."/>
            <person name="Krueger G."/>
            <person name="Xie H."/>
            <person name="Huang M.-L."/>
            <person name="Saunders L."/>
            <person name="Ablashi D."/>
            <person name="Koelle D.M."/>
            <person name="Cook L."/>
            <person name="Jerome K.R."/>
        </authorList>
    </citation>
    <scope>NUCLEOTIDE SEQUENCE</scope>
    <source>
        <strain evidence="2">HST-MT4</strain>
    </source>
</reference>
<evidence type="ECO:0000256" key="1">
    <source>
        <dbReference type="SAM" id="MobiDB-lite"/>
    </source>
</evidence>
<organismHost>
    <name type="scientific">Homo sapiens</name>
    <name type="common">Human</name>
    <dbReference type="NCBI Taxonomy" id="9606"/>
</organismHost>
<feature type="compositionally biased region" description="Basic and acidic residues" evidence="1">
    <location>
        <begin position="27"/>
        <end position="39"/>
    </location>
</feature>
<dbReference type="EMBL" id="MF994824">
    <property type="protein sequence ID" value="AVI08674.1"/>
    <property type="molecule type" value="Genomic_DNA"/>
</dbReference>